<feature type="compositionally biased region" description="Low complexity" evidence="1">
    <location>
        <begin position="204"/>
        <end position="213"/>
    </location>
</feature>
<sequence>MRTETTFPPGRRRVLFYLFYDVRGVVDDYIPYKLERLRPFADHIVAIVNGIITAESRGRLAAVTDEIFQRENVGFDAWGYKEALDAFGEDRLADYDEVLLVNYTWFGPVRDLAPLFTQMDGRELDFWGITDHGAVESHPRNPRLALPVHIQSHWIAVRRRMVASDAWRRYWRDMPRVVSYDDSITRHETRFTPISPRPGSHGQSPTRTRTTRPPRTPRSTPPCSCCRTAAPCSSAGPSSTIRSISIGRRSSGACCSSRRPRRAIRPT</sequence>
<accession>A0ABQ6K3V2</accession>
<dbReference type="Pfam" id="PF05045">
    <property type="entry name" value="RgpF"/>
    <property type="match status" value="1"/>
</dbReference>
<dbReference type="Proteomes" id="UP001157034">
    <property type="component" value="Unassembled WGS sequence"/>
</dbReference>
<evidence type="ECO:0000313" key="2">
    <source>
        <dbReference type="EMBL" id="GMA94250.1"/>
    </source>
</evidence>
<evidence type="ECO:0000313" key="3">
    <source>
        <dbReference type="Proteomes" id="UP001157034"/>
    </source>
</evidence>
<feature type="region of interest" description="Disordered" evidence="1">
    <location>
        <begin position="247"/>
        <end position="267"/>
    </location>
</feature>
<proteinExistence type="predicted"/>
<name>A0ABQ6K3V2_9MICO</name>
<feature type="region of interest" description="Disordered" evidence="1">
    <location>
        <begin position="188"/>
        <end position="224"/>
    </location>
</feature>
<gene>
    <name evidence="2" type="ORF">GCM10025881_10740</name>
</gene>
<dbReference type="EMBL" id="BSVB01000001">
    <property type="protein sequence ID" value="GMA94250.1"/>
    <property type="molecule type" value="Genomic_DNA"/>
</dbReference>
<evidence type="ECO:0000256" key="1">
    <source>
        <dbReference type="SAM" id="MobiDB-lite"/>
    </source>
</evidence>
<feature type="compositionally biased region" description="Basic residues" evidence="1">
    <location>
        <begin position="258"/>
        <end position="267"/>
    </location>
</feature>
<protein>
    <submittedName>
        <fullName evidence="2">Uncharacterized protein</fullName>
    </submittedName>
</protein>
<reference evidence="3" key="1">
    <citation type="journal article" date="2019" name="Int. J. Syst. Evol. Microbiol.">
        <title>The Global Catalogue of Microorganisms (GCM) 10K type strain sequencing project: providing services to taxonomists for standard genome sequencing and annotation.</title>
        <authorList>
            <consortium name="The Broad Institute Genomics Platform"/>
            <consortium name="The Broad Institute Genome Sequencing Center for Infectious Disease"/>
            <person name="Wu L."/>
            <person name="Ma J."/>
        </authorList>
    </citation>
    <scope>NUCLEOTIDE SEQUENCE [LARGE SCALE GENOMIC DNA]</scope>
    <source>
        <strain evidence="3">NBRC 108894</strain>
    </source>
</reference>
<feature type="compositionally biased region" description="Low complexity" evidence="1">
    <location>
        <begin position="247"/>
        <end position="257"/>
    </location>
</feature>
<organism evidence="2 3">
    <name type="scientific">Pseudolysinimonas kribbensis</name>
    <dbReference type="NCBI Taxonomy" id="433641"/>
    <lineage>
        <taxon>Bacteria</taxon>
        <taxon>Bacillati</taxon>
        <taxon>Actinomycetota</taxon>
        <taxon>Actinomycetes</taxon>
        <taxon>Micrococcales</taxon>
        <taxon>Microbacteriaceae</taxon>
        <taxon>Pseudolysinimonas</taxon>
    </lineage>
</organism>
<dbReference type="InterPro" id="IPR007739">
    <property type="entry name" value="RgpF"/>
</dbReference>
<keyword evidence="3" id="KW-1185">Reference proteome</keyword>
<comment type="caution">
    <text evidence="2">The sequence shown here is derived from an EMBL/GenBank/DDBJ whole genome shotgun (WGS) entry which is preliminary data.</text>
</comment>